<dbReference type="OrthoDB" id="6466160at2"/>
<sequence length="113" mass="12455">MDTNNSKYKVVGKGILMAFWIGAFLVAGLLIYNELSPHSNSGGWSSLSRAITTAFIILGAGFYCLICFFIALNVWLDNRKNKHANVVRVKIALILHGSVSIVIGLIFLPLLFR</sequence>
<organism evidence="2 3">
    <name type="scientific">Proteus vulgaris</name>
    <dbReference type="NCBI Taxonomy" id="585"/>
    <lineage>
        <taxon>Bacteria</taxon>
        <taxon>Pseudomonadati</taxon>
        <taxon>Pseudomonadota</taxon>
        <taxon>Gammaproteobacteria</taxon>
        <taxon>Enterobacterales</taxon>
        <taxon>Morganellaceae</taxon>
        <taxon>Proteus</taxon>
    </lineage>
</organism>
<dbReference type="AlphaFoldDB" id="A0A379F4G4"/>
<gene>
    <name evidence="2" type="ORF">NCTC10376_00320</name>
</gene>
<protein>
    <submittedName>
        <fullName evidence="2">Uncharacterized protein</fullName>
    </submittedName>
</protein>
<keyword evidence="1" id="KW-0472">Membrane</keyword>
<evidence type="ECO:0000256" key="1">
    <source>
        <dbReference type="SAM" id="Phobius"/>
    </source>
</evidence>
<keyword evidence="1" id="KW-1133">Transmembrane helix</keyword>
<feature type="transmembrane region" description="Helical" evidence="1">
    <location>
        <begin position="87"/>
        <end position="112"/>
    </location>
</feature>
<dbReference type="Proteomes" id="UP000254331">
    <property type="component" value="Unassembled WGS sequence"/>
</dbReference>
<feature type="transmembrane region" description="Helical" evidence="1">
    <location>
        <begin position="12"/>
        <end position="32"/>
    </location>
</feature>
<feature type="transmembrane region" description="Helical" evidence="1">
    <location>
        <begin position="52"/>
        <end position="75"/>
    </location>
</feature>
<dbReference type="EMBL" id="UGTW01000001">
    <property type="protein sequence ID" value="SUC14515.1"/>
    <property type="molecule type" value="Genomic_DNA"/>
</dbReference>
<keyword evidence="1" id="KW-0812">Transmembrane</keyword>
<accession>A0A379F4G4</accession>
<evidence type="ECO:0000313" key="3">
    <source>
        <dbReference type="Proteomes" id="UP000254331"/>
    </source>
</evidence>
<proteinExistence type="predicted"/>
<reference evidence="2 3" key="1">
    <citation type="submission" date="2018-06" db="EMBL/GenBank/DDBJ databases">
        <authorList>
            <consortium name="Pathogen Informatics"/>
            <person name="Doyle S."/>
        </authorList>
    </citation>
    <scope>NUCLEOTIDE SEQUENCE [LARGE SCALE GENOMIC DNA]</scope>
    <source>
        <strain evidence="2 3">NCTC10376</strain>
    </source>
</reference>
<dbReference type="GeneID" id="93394615"/>
<evidence type="ECO:0000313" key="2">
    <source>
        <dbReference type="EMBL" id="SUC14515.1"/>
    </source>
</evidence>
<dbReference type="RefSeq" id="WP_036937525.1">
    <property type="nucleotide sequence ID" value="NZ_CABMNT010000001.1"/>
</dbReference>
<name>A0A379F4G4_PROVU</name>